<dbReference type="EMBL" id="JBHSFA010000002">
    <property type="protein sequence ID" value="MFC4540874.1"/>
    <property type="molecule type" value="Genomic_DNA"/>
</dbReference>
<name>A0ABD5PJZ3_9EURY</name>
<dbReference type="SUPFAM" id="SSF53335">
    <property type="entry name" value="S-adenosyl-L-methionine-dependent methyltransferases"/>
    <property type="match status" value="1"/>
</dbReference>
<keyword evidence="2" id="KW-0489">Methyltransferase</keyword>
<dbReference type="RefSeq" id="WP_250139032.1">
    <property type="nucleotide sequence ID" value="NZ_JALIQP010000001.1"/>
</dbReference>
<dbReference type="Gene3D" id="3.40.50.150">
    <property type="entry name" value="Vaccinia Virus protein VP39"/>
    <property type="match status" value="1"/>
</dbReference>
<dbReference type="InterPro" id="IPR029063">
    <property type="entry name" value="SAM-dependent_MTases_sf"/>
</dbReference>
<comment type="caution">
    <text evidence="2">The sequence shown here is derived from an EMBL/GenBank/DDBJ whole genome shotgun (WGS) entry which is preliminary data.</text>
</comment>
<keyword evidence="3" id="KW-1185">Reference proteome</keyword>
<keyword evidence="2" id="KW-0808">Transferase</keyword>
<evidence type="ECO:0000313" key="3">
    <source>
        <dbReference type="Proteomes" id="UP001595898"/>
    </source>
</evidence>
<protein>
    <submittedName>
        <fullName evidence="2">Class I SAM-dependent methyltransferase</fullName>
        <ecNumber evidence="2">2.1.1.-</ecNumber>
    </submittedName>
</protein>
<dbReference type="GO" id="GO:0008168">
    <property type="term" value="F:methyltransferase activity"/>
    <property type="evidence" value="ECO:0007669"/>
    <property type="project" value="UniProtKB-KW"/>
</dbReference>
<evidence type="ECO:0000313" key="2">
    <source>
        <dbReference type="EMBL" id="MFC4540874.1"/>
    </source>
</evidence>
<evidence type="ECO:0000259" key="1">
    <source>
        <dbReference type="Pfam" id="PF08241"/>
    </source>
</evidence>
<dbReference type="Pfam" id="PF08241">
    <property type="entry name" value="Methyltransf_11"/>
    <property type="match status" value="1"/>
</dbReference>
<dbReference type="AlphaFoldDB" id="A0ABD5PJZ3"/>
<feature type="domain" description="Methyltransferase type 11" evidence="1">
    <location>
        <begin position="75"/>
        <end position="166"/>
    </location>
</feature>
<dbReference type="GO" id="GO:0032259">
    <property type="term" value="P:methylation"/>
    <property type="evidence" value="ECO:0007669"/>
    <property type="project" value="UniProtKB-KW"/>
</dbReference>
<dbReference type="Proteomes" id="UP001595898">
    <property type="component" value="Unassembled WGS sequence"/>
</dbReference>
<proteinExistence type="predicted"/>
<organism evidence="2 3">
    <name type="scientific">Halosolutus amylolyticus</name>
    <dbReference type="NCBI Taxonomy" id="2932267"/>
    <lineage>
        <taxon>Archaea</taxon>
        <taxon>Methanobacteriati</taxon>
        <taxon>Methanobacteriota</taxon>
        <taxon>Stenosarchaea group</taxon>
        <taxon>Halobacteria</taxon>
        <taxon>Halobacteriales</taxon>
        <taxon>Natrialbaceae</taxon>
        <taxon>Halosolutus</taxon>
    </lineage>
</organism>
<dbReference type="InterPro" id="IPR013216">
    <property type="entry name" value="Methyltransf_11"/>
</dbReference>
<reference evidence="2 3" key="1">
    <citation type="journal article" date="2019" name="Int. J. Syst. Evol. Microbiol.">
        <title>The Global Catalogue of Microorganisms (GCM) 10K type strain sequencing project: providing services to taxonomists for standard genome sequencing and annotation.</title>
        <authorList>
            <consortium name="The Broad Institute Genomics Platform"/>
            <consortium name="The Broad Institute Genome Sequencing Center for Infectious Disease"/>
            <person name="Wu L."/>
            <person name="Ma J."/>
        </authorList>
    </citation>
    <scope>NUCLEOTIDE SEQUENCE [LARGE SCALE GENOMIC DNA]</scope>
    <source>
        <strain evidence="2 3">WLHS5</strain>
    </source>
</reference>
<dbReference type="EC" id="2.1.1.-" evidence="2"/>
<sequence>MTVDRQRPIESRETADPLGRAMLAFQRGAPGRLRYRDGADTQDGRVEEFYFEPPKEWDDDWVALLSRLADREPTLDIGCGAGQHALWWQERDVDVTAIDASPGAVAAASERGVENPLEMDMFDLAFDRDRFGAVLCVGTQLGLGGSLAGISDLLAEFARVTDGGALAVVDNYDPTRLDDDFFGYRPDPRPGIAHRCFHFEFEREATDGDGSSDREIGPTLHFLLCSPDRLAEATIGTPWEVRSVHRDDGAYYRAVLDKRDSKPEA</sequence>
<dbReference type="CDD" id="cd02440">
    <property type="entry name" value="AdoMet_MTases"/>
    <property type="match status" value="1"/>
</dbReference>
<accession>A0ABD5PJZ3</accession>
<gene>
    <name evidence="2" type="ORF">ACFO5R_02895</name>
</gene>